<gene>
    <name evidence="2" type="ORF">GCM10010345_51330</name>
</gene>
<feature type="region of interest" description="Disordered" evidence="1">
    <location>
        <begin position="1"/>
        <end position="115"/>
    </location>
</feature>
<name>A0ABQ3CT97_9ACTN</name>
<evidence type="ECO:0000313" key="3">
    <source>
        <dbReference type="Proteomes" id="UP000653644"/>
    </source>
</evidence>
<accession>A0ABQ3CT97</accession>
<organism evidence="2 3">
    <name type="scientific">Streptomyces canarius</name>
    <dbReference type="NCBI Taxonomy" id="285453"/>
    <lineage>
        <taxon>Bacteria</taxon>
        <taxon>Bacillati</taxon>
        <taxon>Actinomycetota</taxon>
        <taxon>Actinomycetes</taxon>
        <taxon>Kitasatosporales</taxon>
        <taxon>Streptomycetaceae</taxon>
        <taxon>Streptomyces</taxon>
    </lineage>
</organism>
<keyword evidence="3" id="KW-1185">Reference proteome</keyword>
<evidence type="ECO:0000313" key="2">
    <source>
        <dbReference type="EMBL" id="GHA40512.1"/>
    </source>
</evidence>
<reference evidence="3" key="1">
    <citation type="journal article" date="2019" name="Int. J. Syst. Evol. Microbiol.">
        <title>The Global Catalogue of Microorganisms (GCM) 10K type strain sequencing project: providing services to taxonomists for standard genome sequencing and annotation.</title>
        <authorList>
            <consortium name="The Broad Institute Genomics Platform"/>
            <consortium name="The Broad Institute Genome Sequencing Center for Infectious Disease"/>
            <person name="Wu L."/>
            <person name="Ma J."/>
        </authorList>
    </citation>
    <scope>NUCLEOTIDE SEQUENCE [LARGE SCALE GENOMIC DNA]</scope>
    <source>
        <strain evidence="3">JCM 4733</strain>
    </source>
</reference>
<feature type="compositionally biased region" description="Basic and acidic residues" evidence="1">
    <location>
        <begin position="55"/>
        <end position="73"/>
    </location>
</feature>
<feature type="compositionally biased region" description="Basic and acidic residues" evidence="1">
    <location>
        <begin position="1"/>
        <end position="14"/>
    </location>
</feature>
<dbReference type="Proteomes" id="UP000653644">
    <property type="component" value="Unassembled WGS sequence"/>
</dbReference>
<evidence type="ECO:0000256" key="1">
    <source>
        <dbReference type="SAM" id="MobiDB-lite"/>
    </source>
</evidence>
<comment type="caution">
    <text evidence="2">The sequence shown here is derived from an EMBL/GenBank/DDBJ whole genome shotgun (WGS) entry which is preliminary data.</text>
</comment>
<protein>
    <submittedName>
        <fullName evidence="2">Uncharacterized protein</fullName>
    </submittedName>
</protein>
<proteinExistence type="predicted"/>
<sequence>MTCSRGHEPYDRPRRLAGGAPPSGPPARVTGAVGPTKATRPSARRAARPGPGFPGRRDLGTDDAHPDVRELPEGKPSAGRAPDAADDTPSEGGPWIPAPPPDRPARNRPYRPVMP</sequence>
<dbReference type="EMBL" id="BMVN01000019">
    <property type="protein sequence ID" value="GHA40512.1"/>
    <property type="molecule type" value="Genomic_DNA"/>
</dbReference>